<dbReference type="GO" id="GO:0006310">
    <property type="term" value="P:DNA recombination"/>
    <property type="evidence" value="ECO:0007669"/>
    <property type="project" value="UniProtKB-KW"/>
</dbReference>
<name>A0A0S2HVM7_9BACT</name>
<dbReference type="InterPro" id="IPR036397">
    <property type="entry name" value="RNaseH_sf"/>
</dbReference>
<keyword evidence="10" id="KW-1185">Reference proteome</keyword>
<organism evidence="8 10">
    <name type="scientific">Salinivirga cyanobacteriivorans</name>
    <dbReference type="NCBI Taxonomy" id="1307839"/>
    <lineage>
        <taxon>Bacteria</taxon>
        <taxon>Pseudomonadati</taxon>
        <taxon>Bacteroidota</taxon>
        <taxon>Bacteroidia</taxon>
        <taxon>Bacteroidales</taxon>
        <taxon>Salinivirgaceae</taxon>
        <taxon>Salinivirga</taxon>
    </lineage>
</organism>
<dbReference type="RefSeq" id="WP_057951689.1">
    <property type="nucleotide sequence ID" value="NZ_CP013118.1"/>
</dbReference>
<dbReference type="PANTHER" id="PTHR35004:SF6">
    <property type="entry name" value="TRANSPOSASE"/>
    <property type="match status" value="1"/>
</dbReference>
<comment type="similarity">
    <text evidence="1">Belongs to the transposase IS21/IS408/IS1162 family.</text>
</comment>
<dbReference type="Gene3D" id="3.30.420.10">
    <property type="entry name" value="Ribonuclease H-like superfamily/Ribonuclease H"/>
    <property type="match status" value="1"/>
</dbReference>
<feature type="region of interest" description="Disordered" evidence="5">
    <location>
        <begin position="497"/>
        <end position="519"/>
    </location>
</feature>
<evidence type="ECO:0000256" key="3">
    <source>
        <dbReference type="ARBA" id="ARBA00023125"/>
    </source>
</evidence>
<sequence>MNKNKKVFMWYKIKELSAQGLNQSQIKLELGIDRGTVRKYLLMNEAQFLEWISTPRRMPKKLNGYYNFVKELLGNAPYLSAAQVEDRLKERYTNLPDVSSKTVYNFVQTVRKEQNIPKYKEKLPRQYEKLAETEYGEEAQVDFGSYRMLSRGSGRVKIYFFTIVLSRSRHKFIYCQRMPFTTESANYAHELAFEYFEGIPRRILYDQDRVFITDENLGDVLLTEKFMQFTNAHPFDVVFCKKADPESKGKVENVVKYVKHNYLKGRVFQDIDTLQKEALLWLERTGNAKVHGTTKRIPKEEWEKEKQHLLPYNGKPEKPFLKLPTHPVRKDNTVLYRSNYYSVPLGTYQDRDTKILLEEKDGKLFFYTGDNQLLATHDLCLDIGRIIKNNDHAREKSKTLQKTYELVLESLRHIPQAEQYLAEIENNRPRNFHDSLRVMQKNIERSSAEAINFALVYCYENKILNANRFAEVLNYFEKEQGLENVKHSICIETGGLNKQQNDDMQPQKSDINEYESIMN</sequence>
<protein>
    <submittedName>
        <fullName evidence="8">Transposase</fullName>
    </submittedName>
</protein>
<evidence type="ECO:0000313" key="8">
    <source>
        <dbReference type="EMBL" id="ALO14107.1"/>
    </source>
</evidence>
<dbReference type="InterPro" id="IPR017894">
    <property type="entry name" value="HTH_IS21_transposase_type"/>
</dbReference>
<dbReference type="InterPro" id="IPR012337">
    <property type="entry name" value="RNaseH-like_sf"/>
</dbReference>
<dbReference type="Proteomes" id="UP000064893">
    <property type="component" value="Chromosome"/>
</dbReference>
<reference evidence="8 10" key="1">
    <citation type="submission" date="2015-11" db="EMBL/GenBank/DDBJ databases">
        <title>Description and complete genome sequence of a novel strain predominating in hypersaline microbial mats and representing a new family of the Bacteriodetes phylum.</title>
        <authorList>
            <person name="Spring S."/>
            <person name="Bunk B."/>
            <person name="Sproer C."/>
            <person name="Klenk H.-P."/>
        </authorList>
    </citation>
    <scope>NUCLEOTIDE SEQUENCE [LARGE SCALE GENOMIC DNA]</scope>
    <source>
        <strain evidence="8 10">L21-Spi-D4</strain>
    </source>
</reference>
<dbReference type="GO" id="GO:0015074">
    <property type="term" value="P:DNA integration"/>
    <property type="evidence" value="ECO:0007669"/>
    <property type="project" value="InterPro"/>
</dbReference>
<evidence type="ECO:0000256" key="2">
    <source>
        <dbReference type="ARBA" id="ARBA00022578"/>
    </source>
</evidence>
<dbReference type="NCBIfam" id="NF033546">
    <property type="entry name" value="transpos_IS21"/>
    <property type="match status" value="1"/>
</dbReference>
<evidence type="ECO:0000256" key="4">
    <source>
        <dbReference type="ARBA" id="ARBA00023172"/>
    </source>
</evidence>
<dbReference type="PROSITE" id="PS50994">
    <property type="entry name" value="INTEGRASE"/>
    <property type="match status" value="1"/>
</dbReference>
<feature type="domain" description="Integrase catalytic" evidence="7">
    <location>
        <begin position="120"/>
        <end position="306"/>
    </location>
</feature>
<dbReference type="STRING" id="1307839.L21SP5_00428"/>
<dbReference type="InterPro" id="IPR001584">
    <property type="entry name" value="Integrase_cat-core"/>
</dbReference>
<dbReference type="GO" id="GO:0032196">
    <property type="term" value="P:transposition"/>
    <property type="evidence" value="ECO:0007669"/>
    <property type="project" value="UniProtKB-KW"/>
</dbReference>
<dbReference type="EMBL" id="CP013118">
    <property type="protein sequence ID" value="ALO16028.1"/>
    <property type="molecule type" value="Genomic_DNA"/>
</dbReference>
<evidence type="ECO:0000313" key="9">
    <source>
        <dbReference type="EMBL" id="ALO16028.1"/>
    </source>
</evidence>
<dbReference type="KEGG" id="blq:L21SP5_02399"/>
<keyword evidence="3" id="KW-0238">DNA-binding</keyword>
<accession>A0A0S2HVM7</accession>
<proteinExistence type="inferred from homology"/>
<dbReference type="EMBL" id="CP013118">
    <property type="protein sequence ID" value="ALO14107.1"/>
    <property type="molecule type" value="Genomic_DNA"/>
</dbReference>
<evidence type="ECO:0000313" key="10">
    <source>
        <dbReference type="Proteomes" id="UP000064893"/>
    </source>
</evidence>
<dbReference type="PATRIC" id="fig|1307839.3.peg.2519"/>
<dbReference type="AlphaFoldDB" id="A0A0S2HVM7"/>
<dbReference type="Gene3D" id="1.10.10.60">
    <property type="entry name" value="Homeodomain-like"/>
    <property type="match status" value="1"/>
</dbReference>
<gene>
    <name evidence="8" type="ORF">L21SP5_00428</name>
    <name evidence="9" type="ORF">L21SP5_02399</name>
</gene>
<keyword evidence="2" id="KW-0815">Transposition</keyword>
<dbReference type="KEGG" id="blq:L21SP5_00428"/>
<evidence type="ECO:0000256" key="1">
    <source>
        <dbReference type="ARBA" id="ARBA00009277"/>
    </source>
</evidence>
<evidence type="ECO:0000259" key="7">
    <source>
        <dbReference type="PROSITE" id="PS50994"/>
    </source>
</evidence>
<evidence type="ECO:0000256" key="5">
    <source>
        <dbReference type="SAM" id="MobiDB-lite"/>
    </source>
</evidence>
<feature type="compositionally biased region" description="Polar residues" evidence="5">
    <location>
        <begin position="497"/>
        <end position="509"/>
    </location>
</feature>
<dbReference type="GO" id="GO:0003677">
    <property type="term" value="F:DNA binding"/>
    <property type="evidence" value="ECO:0007669"/>
    <property type="project" value="UniProtKB-KW"/>
</dbReference>
<dbReference type="OrthoDB" id="3193769at2"/>
<dbReference type="PANTHER" id="PTHR35004">
    <property type="entry name" value="TRANSPOSASE RV3428C-RELATED"/>
    <property type="match status" value="1"/>
</dbReference>
<keyword evidence="4" id="KW-0233">DNA recombination</keyword>
<dbReference type="SUPFAM" id="SSF53098">
    <property type="entry name" value="Ribonuclease H-like"/>
    <property type="match status" value="1"/>
</dbReference>
<feature type="domain" description="HTH IS21-type" evidence="6">
    <location>
        <begin position="8"/>
        <end position="73"/>
    </location>
</feature>
<evidence type="ECO:0000259" key="6">
    <source>
        <dbReference type="PROSITE" id="PS50531"/>
    </source>
</evidence>
<dbReference type="PROSITE" id="PS50531">
    <property type="entry name" value="HTH_IS21"/>
    <property type="match status" value="1"/>
</dbReference>